<dbReference type="PROSITE" id="PS51318">
    <property type="entry name" value="TAT"/>
    <property type="match status" value="1"/>
</dbReference>
<protein>
    <submittedName>
        <fullName evidence="5">Peptidoglycan recognition family protein</fullName>
    </submittedName>
</protein>
<reference evidence="5 6" key="1">
    <citation type="journal article" date="2019" name="Int. J. Syst. Evol. Microbiol.">
        <title>The Global Catalogue of Microorganisms (GCM) 10K type strain sequencing project: providing services to taxonomists for standard genome sequencing and annotation.</title>
        <authorList>
            <consortium name="The Broad Institute Genomics Platform"/>
            <consortium name="The Broad Institute Genome Sequencing Center for Infectious Disease"/>
            <person name="Wu L."/>
            <person name="Ma J."/>
        </authorList>
    </citation>
    <scope>NUCLEOTIDE SEQUENCE [LARGE SCALE GENOMIC DNA]</scope>
    <source>
        <strain evidence="5 6">JCM 14718</strain>
    </source>
</reference>
<evidence type="ECO:0000313" key="5">
    <source>
        <dbReference type="EMBL" id="GAA1700850.1"/>
    </source>
</evidence>
<dbReference type="Proteomes" id="UP001500618">
    <property type="component" value="Unassembled WGS sequence"/>
</dbReference>
<sequence>MNRRGFLLGAGAVAGLGITGLALPSSAQAAAAPRIYSCAEWGARPPADPLVTLNHPANRILVHHIADANSTDYSQAHAFQVARDEQADHIDNNGWSDTGQHFTISRGGYDLEGRHGSLAALRSGNTMIRGAHCPGQNDNAIGIENEGTYMTVEPPAAQWNALIAMCAYVCTQYGISPDEIKGHRDYYNTLCPGDKLYAKLPALRTAVRTAIG</sequence>
<dbReference type="InterPro" id="IPR015510">
    <property type="entry name" value="PGRP"/>
</dbReference>
<dbReference type="PANTHER" id="PTHR11022:SF41">
    <property type="entry name" value="PEPTIDOGLYCAN-RECOGNITION PROTEIN LC-RELATED"/>
    <property type="match status" value="1"/>
</dbReference>
<gene>
    <name evidence="5" type="ORF">GCM10009765_57980</name>
</gene>
<dbReference type="EMBL" id="BAAANY010000023">
    <property type="protein sequence ID" value="GAA1700850.1"/>
    <property type="molecule type" value="Genomic_DNA"/>
</dbReference>
<dbReference type="SMART" id="SM00701">
    <property type="entry name" value="PGRP"/>
    <property type="match status" value="1"/>
</dbReference>
<dbReference type="InterPro" id="IPR002502">
    <property type="entry name" value="Amidase_domain"/>
</dbReference>
<dbReference type="Gene3D" id="3.40.80.10">
    <property type="entry name" value="Peptidoglycan recognition protein-like"/>
    <property type="match status" value="1"/>
</dbReference>
<feature type="domain" description="Peptidoglycan recognition protein family" evidence="4">
    <location>
        <begin position="33"/>
        <end position="187"/>
    </location>
</feature>
<feature type="signal peptide" evidence="2">
    <location>
        <begin position="1"/>
        <end position="29"/>
    </location>
</feature>
<feature type="chain" id="PRO_5045511090" evidence="2">
    <location>
        <begin position="30"/>
        <end position="212"/>
    </location>
</feature>
<evidence type="ECO:0000256" key="1">
    <source>
        <dbReference type="ARBA" id="ARBA00007553"/>
    </source>
</evidence>
<dbReference type="InterPro" id="IPR036505">
    <property type="entry name" value="Amidase/PGRP_sf"/>
</dbReference>
<dbReference type="SUPFAM" id="SSF55846">
    <property type="entry name" value="N-acetylmuramoyl-L-alanine amidase-like"/>
    <property type="match status" value="1"/>
</dbReference>
<accession>A0ABN2I9W3</accession>
<organism evidence="5 6">
    <name type="scientific">Fodinicola feengrottensis</name>
    <dbReference type="NCBI Taxonomy" id="435914"/>
    <lineage>
        <taxon>Bacteria</taxon>
        <taxon>Bacillati</taxon>
        <taxon>Actinomycetota</taxon>
        <taxon>Actinomycetes</taxon>
        <taxon>Mycobacteriales</taxon>
        <taxon>Fodinicola</taxon>
    </lineage>
</organism>
<dbReference type="Pfam" id="PF01510">
    <property type="entry name" value="Amidase_2"/>
    <property type="match status" value="1"/>
</dbReference>
<comment type="similarity">
    <text evidence="1">Belongs to the N-acetylmuramoyl-L-alanine amidase 2 family.</text>
</comment>
<dbReference type="InterPro" id="IPR006619">
    <property type="entry name" value="PGRP_domain_met/bac"/>
</dbReference>
<evidence type="ECO:0000256" key="2">
    <source>
        <dbReference type="SAM" id="SignalP"/>
    </source>
</evidence>
<evidence type="ECO:0000259" key="3">
    <source>
        <dbReference type="SMART" id="SM00644"/>
    </source>
</evidence>
<dbReference type="InterPro" id="IPR006311">
    <property type="entry name" value="TAT_signal"/>
</dbReference>
<comment type="caution">
    <text evidence="5">The sequence shown here is derived from an EMBL/GenBank/DDBJ whole genome shotgun (WGS) entry which is preliminary data.</text>
</comment>
<keyword evidence="6" id="KW-1185">Reference proteome</keyword>
<name>A0ABN2I9W3_9ACTN</name>
<feature type="domain" description="N-acetylmuramoyl-L-alanine amidase" evidence="3">
    <location>
        <begin position="45"/>
        <end position="193"/>
    </location>
</feature>
<proteinExistence type="inferred from homology"/>
<dbReference type="PANTHER" id="PTHR11022">
    <property type="entry name" value="PEPTIDOGLYCAN RECOGNITION PROTEIN"/>
    <property type="match status" value="1"/>
</dbReference>
<dbReference type="CDD" id="cd06583">
    <property type="entry name" value="PGRP"/>
    <property type="match status" value="1"/>
</dbReference>
<keyword evidence="2" id="KW-0732">Signal</keyword>
<evidence type="ECO:0000313" key="6">
    <source>
        <dbReference type="Proteomes" id="UP001500618"/>
    </source>
</evidence>
<dbReference type="SMART" id="SM00644">
    <property type="entry name" value="Ami_2"/>
    <property type="match status" value="1"/>
</dbReference>
<evidence type="ECO:0000259" key="4">
    <source>
        <dbReference type="SMART" id="SM00701"/>
    </source>
</evidence>